<sequence length="109" mass="12583">MNRQERRKRERSSQKYEQRQTFTKKEVEEMNALSYQHGVAFALYGAKKALELGEVRLDRIRKEVLKLEGIYFDGSSIEPLPFNVQDMVKYRGAALANTAASKNGQIKTK</sequence>
<accession>A0A3G3BWH5</accession>
<organism evidence="2 3">
    <name type="scientific">Bacillus phage vB_BboS-125</name>
    <dbReference type="NCBI Taxonomy" id="2419618"/>
    <lineage>
        <taxon>Viruses</taxon>
        <taxon>Duplodnaviria</taxon>
        <taxon>Heunggongvirae</taxon>
        <taxon>Uroviricota</taxon>
        <taxon>Caudoviricetes</taxon>
        <taxon>Elmenteitavirus</taxon>
        <taxon>Elmenteitavirus ev125</taxon>
    </lineage>
</organism>
<name>A0A3G3BWH5_9CAUD</name>
<gene>
    <name evidence="2" type="ORF">BboS125_00052</name>
</gene>
<keyword evidence="3" id="KW-1185">Reference proteome</keyword>
<proteinExistence type="predicted"/>
<reference evidence="2 3" key="1">
    <citation type="submission" date="2018-09" db="EMBL/GenBank/DDBJ databases">
        <title>Comparative Genomic Analysis of Eight Novel Haloalkaliphilic Bacteriophages from Lake Elmenteita, Kenya.</title>
        <authorList>
            <person name="Akhwale J.K."/>
        </authorList>
    </citation>
    <scope>NUCLEOTIDE SEQUENCE [LARGE SCALE GENOMIC DNA]</scope>
</reference>
<dbReference type="EMBL" id="MH884509">
    <property type="protein sequence ID" value="AYP68421.1"/>
    <property type="molecule type" value="Genomic_DNA"/>
</dbReference>
<dbReference type="Proteomes" id="UP000275028">
    <property type="component" value="Segment"/>
</dbReference>
<feature type="compositionally biased region" description="Basic and acidic residues" evidence="1">
    <location>
        <begin position="11"/>
        <end position="23"/>
    </location>
</feature>
<feature type="compositionally biased region" description="Basic residues" evidence="1">
    <location>
        <begin position="1"/>
        <end position="10"/>
    </location>
</feature>
<evidence type="ECO:0000256" key="1">
    <source>
        <dbReference type="SAM" id="MobiDB-lite"/>
    </source>
</evidence>
<feature type="region of interest" description="Disordered" evidence="1">
    <location>
        <begin position="1"/>
        <end position="23"/>
    </location>
</feature>
<protein>
    <submittedName>
        <fullName evidence="2">Uncharacterized protein</fullName>
    </submittedName>
</protein>
<evidence type="ECO:0000313" key="3">
    <source>
        <dbReference type="Proteomes" id="UP000275028"/>
    </source>
</evidence>
<evidence type="ECO:0000313" key="2">
    <source>
        <dbReference type="EMBL" id="AYP68421.1"/>
    </source>
</evidence>